<keyword evidence="1" id="KW-0472">Membrane</keyword>
<feature type="transmembrane region" description="Helical" evidence="1">
    <location>
        <begin position="57"/>
        <end position="73"/>
    </location>
</feature>
<keyword evidence="1" id="KW-0812">Transmembrane</keyword>
<protein>
    <submittedName>
        <fullName evidence="2">Uncharacterized protein</fullName>
    </submittedName>
</protein>
<gene>
    <name evidence="2" type="ORF">DFO65_103328</name>
</gene>
<dbReference type="EMBL" id="QNSB01000003">
    <property type="protein sequence ID" value="RBP73033.1"/>
    <property type="molecule type" value="Genomic_DNA"/>
</dbReference>
<dbReference type="AlphaFoldDB" id="A0A366IKS5"/>
<dbReference type="Proteomes" id="UP000253509">
    <property type="component" value="Unassembled WGS sequence"/>
</dbReference>
<sequence>MSTIPPTPVVVVEPQTSLKENFYHFCVLLVASIPVTLAFAAIAWWLGPLIFEDAYTFSFWQTFALIFFLRCIVPRPMSFRYQRGPWVKR</sequence>
<organism evidence="2 3">
    <name type="scientific">Brevibacterium celere</name>
    <dbReference type="NCBI Taxonomy" id="225845"/>
    <lineage>
        <taxon>Bacteria</taxon>
        <taxon>Bacillati</taxon>
        <taxon>Actinomycetota</taxon>
        <taxon>Actinomycetes</taxon>
        <taxon>Micrococcales</taxon>
        <taxon>Brevibacteriaceae</taxon>
        <taxon>Brevibacterium</taxon>
    </lineage>
</organism>
<proteinExistence type="predicted"/>
<keyword evidence="3" id="KW-1185">Reference proteome</keyword>
<accession>A0A366IKS5</accession>
<feature type="transmembrane region" description="Helical" evidence="1">
    <location>
        <begin position="22"/>
        <end position="45"/>
    </location>
</feature>
<name>A0A366IKS5_9MICO</name>
<evidence type="ECO:0000313" key="3">
    <source>
        <dbReference type="Proteomes" id="UP000253509"/>
    </source>
</evidence>
<dbReference type="RefSeq" id="WP_113903498.1">
    <property type="nucleotide sequence ID" value="NZ_QNSB01000003.1"/>
</dbReference>
<comment type="caution">
    <text evidence="2">The sequence shown here is derived from an EMBL/GenBank/DDBJ whole genome shotgun (WGS) entry which is preliminary data.</text>
</comment>
<evidence type="ECO:0000313" key="2">
    <source>
        <dbReference type="EMBL" id="RBP73033.1"/>
    </source>
</evidence>
<reference evidence="2 3" key="1">
    <citation type="submission" date="2018-06" db="EMBL/GenBank/DDBJ databases">
        <title>Freshwater and sediment microbial communities from various areas in North America, analyzing microbe dynamics in response to fracking.</title>
        <authorList>
            <person name="Lamendella R."/>
        </authorList>
    </citation>
    <scope>NUCLEOTIDE SEQUENCE [LARGE SCALE GENOMIC DNA]</scope>
    <source>
        <strain evidence="2 3">3b_TX</strain>
    </source>
</reference>
<evidence type="ECO:0000256" key="1">
    <source>
        <dbReference type="SAM" id="Phobius"/>
    </source>
</evidence>
<keyword evidence="1" id="KW-1133">Transmembrane helix</keyword>